<sequence>MARIILTAAAKNDLATIWSYIANDNPTAADKLLAQIDATFDLIRKSSDIGFSVENISPGLRCKPVKRNYLIFYKVSDSDIYIVHVLHAARDYERLFPS</sequence>
<dbReference type="OrthoDB" id="5457915at2"/>
<dbReference type="Proteomes" id="UP000318313">
    <property type="component" value="Chromosome"/>
</dbReference>
<dbReference type="InterPro" id="IPR007712">
    <property type="entry name" value="RelE/ParE_toxin"/>
</dbReference>
<evidence type="ECO:0000313" key="4">
    <source>
        <dbReference type="Proteomes" id="UP000318313"/>
    </source>
</evidence>
<dbReference type="KEGG" id="gfm:Enr17x_04220"/>
<keyword evidence="2" id="KW-1277">Toxin-antitoxin system</keyword>
<dbReference type="PANTHER" id="PTHR33755">
    <property type="entry name" value="TOXIN PARE1-RELATED"/>
    <property type="match status" value="1"/>
</dbReference>
<dbReference type="Gene3D" id="3.30.2310.20">
    <property type="entry name" value="RelE-like"/>
    <property type="match status" value="1"/>
</dbReference>
<dbReference type="AlphaFoldDB" id="A0A518I5N3"/>
<dbReference type="Pfam" id="PF05016">
    <property type="entry name" value="ParE_toxin"/>
    <property type="match status" value="1"/>
</dbReference>
<evidence type="ECO:0000256" key="2">
    <source>
        <dbReference type="ARBA" id="ARBA00022649"/>
    </source>
</evidence>
<protein>
    <submittedName>
        <fullName evidence="3">Plasmid stabilization system protein</fullName>
    </submittedName>
</protein>
<evidence type="ECO:0000256" key="1">
    <source>
        <dbReference type="ARBA" id="ARBA00006226"/>
    </source>
</evidence>
<dbReference type="EMBL" id="CP037452">
    <property type="protein sequence ID" value="QDV48410.1"/>
    <property type="molecule type" value="Genomic_DNA"/>
</dbReference>
<organism evidence="3 4">
    <name type="scientific">Gimesia fumaroli</name>
    <dbReference type="NCBI Taxonomy" id="2527976"/>
    <lineage>
        <taxon>Bacteria</taxon>
        <taxon>Pseudomonadati</taxon>
        <taxon>Planctomycetota</taxon>
        <taxon>Planctomycetia</taxon>
        <taxon>Planctomycetales</taxon>
        <taxon>Planctomycetaceae</taxon>
        <taxon>Gimesia</taxon>
    </lineage>
</organism>
<keyword evidence="4" id="KW-1185">Reference proteome</keyword>
<name>A0A518I5N3_9PLAN</name>
<dbReference type="RefSeq" id="WP_145305560.1">
    <property type="nucleotide sequence ID" value="NZ_CP037452.1"/>
</dbReference>
<reference evidence="3 4" key="1">
    <citation type="submission" date="2019-03" db="EMBL/GenBank/DDBJ databases">
        <title>Deep-cultivation of Planctomycetes and their phenomic and genomic characterization uncovers novel biology.</title>
        <authorList>
            <person name="Wiegand S."/>
            <person name="Jogler M."/>
            <person name="Boedeker C."/>
            <person name="Pinto D."/>
            <person name="Vollmers J."/>
            <person name="Rivas-Marin E."/>
            <person name="Kohn T."/>
            <person name="Peeters S.H."/>
            <person name="Heuer A."/>
            <person name="Rast P."/>
            <person name="Oberbeckmann S."/>
            <person name="Bunk B."/>
            <person name="Jeske O."/>
            <person name="Meyerdierks A."/>
            <person name="Storesund J.E."/>
            <person name="Kallscheuer N."/>
            <person name="Luecker S."/>
            <person name="Lage O.M."/>
            <person name="Pohl T."/>
            <person name="Merkel B.J."/>
            <person name="Hornburger P."/>
            <person name="Mueller R.-W."/>
            <person name="Bruemmer F."/>
            <person name="Labrenz M."/>
            <person name="Spormann A.M."/>
            <person name="Op den Camp H."/>
            <person name="Overmann J."/>
            <person name="Amann R."/>
            <person name="Jetten M.S.M."/>
            <person name="Mascher T."/>
            <person name="Medema M.H."/>
            <person name="Devos D.P."/>
            <person name="Kaster A.-K."/>
            <person name="Ovreas L."/>
            <person name="Rohde M."/>
            <person name="Galperin M.Y."/>
            <person name="Jogler C."/>
        </authorList>
    </citation>
    <scope>NUCLEOTIDE SEQUENCE [LARGE SCALE GENOMIC DNA]</scope>
    <source>
        <strain evidence="3 4">Enr17</strain>
    </source>
</reference>
<accession>A0A518I5N3</accession>
<dbReference type="InterPro" id="IPR035093">
    <property type="entry name" value="RelE/ParE_toxin_dom_sf"/>
</dbReference>
<proteinExistence type="inferred from homology"/>
<dbReference type="InterPro" id="IPR051803">
    <property type="entry name" value="TA_system_RelE-like_toxin"/>
</dbReference>
<gene>
    <name evidence="3" type="ORF">Enr17x_04220</name>
</gene>
<evidence type="ECO:0000313" key="3">
    <source>
        <dbReference type="EMBL" id="QDV48410.1"/>
    </source>
</evidence>
<comment type="similarity">
    <text evidence="1">Belongs to the RelE toxin family.</text>
</comment>